<dbReference type="GeneID" id="89452516"/>
<dbReference type="Pfam" id="PF22322">
    <property type="entry name" value="DUF6973"/>
    <property type="match status" value="1"/>
</dbReference>
<dbReference type="AlphaFoldDB" id="A3U6E7"/>
<sequence length="158" mass="18091">MKIWSRLKKLSIKQLLNLGVVFIQRPLLIRPTLKATSKTMSISQKEFGSAQHKNGKPNAFRHALWNILLANVAYTKNEAAATDWAEQVTTLHEKLAPNAPLETVMDLHNNMVGRQFFSETLDLSEKELIQFLKEKSSNAKQITKVEDVERYPNELVYI</sequence>
<dbReference type="EMBL" id="CP002046">
    <property type="protein sequence ID" value="EAP87814.1"/>
    <property type="molecule type" value="Genomic_DNA"/>
</dbReference>
<dbReference type="HOGENOM" id="CLU_1567640_0_0_10"/>
<feature type="domain" description="DUF6973" evidence="1">
    <location>
        <begin position="21"/>
        <end position="140"/>
    </location>
</feature>
<evidence type="ECO:0000259" key="1">
    <source>
        <dbReference type="Pfam" id="PF22322"/>
    </source>
</evidence>
<dbReference type="KEGG" id="cat:CA2559_03625"/>
<dbReference type="STRING" id="216432.CA2559_03625"/>
<accession>A3U6E7</accession>
<evidence type="ECO:0000313" key="2">
    <source>
        <dbReference type="EMBL" id="EAP87814.1"/>
    </source>
</evidence>
<dbReference type="RefSeq" id="WP_013186490.1">
    <property type="nucleotide sequence ID" value="NC_014230.1"/>
</dbReference>
<proteinExistence type="predicted"/>
<protein>
    <recommendedName>
        <fullName evidence="1">DUF6973 domain-containing protein</fullName>
    </recommendedName>
</protein>
<dbReference type="eggNOG" id="ENOG5032VPP">
    <property type="taxonomic scope" value="Bacteria"/>
</dbReference>
<organism evidence="2 3">
    <name type="scientific">Croceibacter atlanticus (strain ATCC BAA-628 / JCM 21780 / CIP 108009 / IAM 15332 / KCTC 12090 / HTCC2559)</name>
    <dbReference type="NCBI Taxonomy" id="216432"/>
    <lineage>
        <taxon>Bacteria</taxon>
        <taxon>Pseudomonadati</taxon>
        <taxon>Bacteroidota</taxon>
        <taxon>Flavobacteriia</taxon>
        <taxon>Flavobacteriales</taxon>
        <taxon>Flavobacteriaceae</taxon>
        <taxon>Croceibacter</taxon>
    </lineage>
</organism>
<gene>
    <name evidence="2" type="ordered locus">CA2559_03625</name>
</gene>
<dbReference type="OrthoDB" id="1496068at2"/>
<name>A3U6E7_CROAH</name>
<reference evidence="2 3" key="1">
    <citation type="journal article" date="2010" name="J. Bacteriol.">
        <title>The complete genome sequence of Croceibacter atlanticus HTCC2559T.</title>
        <authorList>
            <person name="Oh H.M."/>
            <person name="Kang I."/>
            <person name="Ferriera S."/>
            <person name="Giovannoni S.J."/>
            <person name="Cho J.C."/>
        </authorList>
    </citation>
    <scope>NUCLEOTIDE SEQUENCE [LARGE SCALE GENOMIC DNA]</scope>
    <source>
        <strain evidence="3">ATCC BAA-628 / HTCC2559 / KCTC 12090</strain>
    </source>
</reference>
<keyword evidence="3" id="KW-1185">Reference proteome</keyword>
<dbReference type="Proteomes" id="UP000002297">
    <property type="component" value="Chromosome"/>
</dbReference>
<dbReference type="InterPro" id="IPR054246">
    <property type="entry name" value="DUF6973"/>
</dbReference>
<evidence type="ECO:0000313" key="3">
    <source>
        <dbReference type="Proteomes" id="UP000002297"/>
    </source>
</evidence>